<keyword evidence="2" id="KW-1185">Reference proteome</keyword>
<reference evidence="1" key="1">
    <citation type="submission" date="2022-04" db="EMBL/GenBank/DDBJ databases">
        <authorList>
            <person name="Xu L."/>
            <person name="Lv Z."/>
        </authorList>
    </citation>
    <scope>NUCLEOTIDE SEQUENCE</scope>
    <source>
        <strain evidence="1">LV_2022a</strain>
    </source>
</reference>
<comment type="caution">
    <text evidence="1">The sequence shown here is derived from an EMBL/GenBank/DDBJ whole genome shotgun (WGS) entry which is preliminary data.</text>
</comment>
<dbReference type="EMBL" id="JALJAT010000001">
    <property type="protein sequence ID" value="KAK4475517.1"/>
    <property type="molecule type" value="Genomic_DNA"/>
</dbReference>
<gene>
    <name evidence="1" type="ORF">MN116_002563</name>
</gene>
<evidence type="ECO:0000313" key="1">
    <source>
        <dbReference type="EMBL" id="KAK4475517.1"/>
    </source>
</evidence>
<name>A0AAE1ZKJ7_SCHME</name>
<organism evidence="1 2">
    <name type="scientific">Schistosoma mekongi</name>
    <name type="common">Parasitic worm</name>
    <dbReference type="NCBI Taxonomy" id="38744"/>
    <lineage>
        <taxon>Eukaryota</taxon>
        <taxon>Metazoa</taxon>
        <taxon>Spiralia</taxon>
        <taxon>Lophotrochozoa</taxon>
        <taxon>Platyhelminthes</taxon>
        <taxon>Trematoda</taxon>
        <taxon>Digenea</taxon>
        <taxon>Strigeidida</taxon>
        <taxon>Schistosomatoidea</taxon>
        <taxon>Schistosomatidae</taxon>
        <taxon>Schistosoma</taxon>
    </lineage>
</organism>
<dbReference type="Proteomes" id="UP001292079">
    <property type="component" value="Unassembled WGS sequence"/>
</dbReference>
<proteinExistence type="predicted"/>
<evidence type="ECO:0000313" key="2">
    <source>
        <dbReference type="Proteomes" id="UP001292079"/>
    </source>
</evidence>
<dbReference type="AlphaFoldDB" id="A0AAE1ZKJ7"/>
<protein>
    <submittedName>
        <fullName evidence="1">Uncharacterized protein</fullName>
    </submittedName>
</protein>
<reference evidence="1" key="2">
    <citation type="journal article" date="2023" name="Infect Dis Poverty">
        <title>Chromosome-scale genome of the human blood fluke Schistosoma mekongi and its implications for public health.</title>
        <authorList>
            <person name="Zhou M."/>
            <person name="Xu L."/>
            <person name="Xu D."/>
            <person name="Chen W."/>
            <person name="Khan J."/>
            <person name="Hu Y."/>
            <person name="Huang H."/>
            <person name="Wei H."/>
            <person name="Zhang Y."/>
            <person name="Chusongsang P."/>
            <person name="Tanasarnprasert K."/>
            <person name="Hu X."/>
            <person name="Limpanont Y."/>
            <person name="Lv Z."/>
        </authorList>
    </citation>
    <scope>NUCLEOTIDE SEQUENCE</scope>
    <source>
        <strain evidence="1">LV_2022a</strain>
    </source>
</reference>
<accession>A0AAE1ZKJ7</accession>
<sequence>MASTSVSSYISYYNQEINHKTTDNINNSSNHINIDNINSLLSLTSSNCNNDYTSKEINISNQSNQLINRLPNTLTIKSIKNTNRLLTNSPHRSTSLIRYQQHNLHDPLREQSIDHDISLSFMPNLCNFDSKSSSLSKESGGKKFLNFLQRGFQSKRPKSMVKSERRRNAKNRSDYVFSSDHYLSRSSSIHSNSMAILCLGEQIQLPKELYNAFSLKPTEFSLTSSEASDENVDDVSHLVQICNIDPSLIGNNCSYYFQVMSPSRKMIKPSSIQLNSSYKQINDVQCSHTSNLIQTTNDSKDNIKEIVNIPFVIHNYSCSSALERDRWVQLMNELINK</sequence>